<name>A0A0F5QCJ7_9HYPH</name>
<dbReference type="RefSeq" id="WP_046140231.1">
    <property type="nucleotide sequence ID" value="NZ_LANJ01000012.1"/>
</dbReference>
<dbReference type="OrthoDB" id="7951422at2"/>
<protein>
    <submittedName>
        <fullName evidence="2">Uncharacterized protein</fullName>
    </submittedName>
</protein>
<keyword evidence="1" id="KW-0732">Signal</keyword>
<evidence type="ECO:0000313" key="3">
    <source>
        <dbReference type="Proteomes" id="UP000033411"/>
    </source>
</evidence>
<evidence type="ECO:0000256" key="1">
    <source>
        <dbReference type="SAM" id="SignalP"/>
    </source>
</evidence>
<accession>A0A0F5QCJ7</accession>
<dbReference type="PATRIC" id="fig|1293439.3.peg.1024"/>
<gene>
    <name evidence="2" type="ORF">WH87_07265</name>
</gene>
<evidence type="ECO:0000313" key="2">
    <source>
        <dbReference type="EMBL" id="KKC38717.1"/>
    </source>
</evidence>
<feature type="chain" id="PRO_5002494235" evidence="1">
    <location>
        <begin position="24"/>
        <end position="119"/>
    </location>
</feature>
<sequence>MTVKLLAALAATALLTFAVPSFAQEEEVSDDVDIALWCGAAYTVVTKIDGVSAEDAAEANKAADAAFAKAHAALIADNIEEAEYDRLVEFYVEAAVEDMTNAEADLRYSDEDCSALINS</sequence>
<dbReference type="EMBL" id="LANJ01000012">
    <property type="protein sequence ID" value="KKC38717.1"/>
    <property type="molecule type" value="Genomic_DNA"/>
</dbReference>
<comment type="caution">
    <text evidence="2">The sequence shown here is derived from an EMBL/GenBank/DDBJ whole genome shotgun (WGS) entry which is preliminary data.</text>
</comment>
<dbReference type="AlphaFoldDB" id="A0A0F5QCJ7"/>
<proteinExistence type="predicted"/>
<keyword evidence="3" id="KW-1185">Reference proteome</keyword>
<dbReference type="Proteomes" id="UP000033411">
    <property type="component" value="Unassembled WGS sequence"/>
</dbReference>
<organism evidence="2 3">
    <name type="scientific">Devosia epidermidihirudinis</name>
    <dbReference type="NCBI Taxonomy" id="1293439"/>
    <lineage>
        <taxon>Bacteria</taxon>
        <taxon>Pseudomonadati</taxon>
        <taxon>Pseudomonadota</taxon>
        <taxon>Alphaproteobacteria</taxon>
        <taxon>Hyphomicrobiales</taxon>
        <taxon>Devosiaceae</taxon>
        <taxon>Devosia</taxon>
    </lineage>
</organism>
<feature type="signal peptide" evidence="1">
    <location>
        <begin position="1"/>
        <end position="23"/>
    </location>
</feature>
<reference evidence="2 3" key="1">
    <citation type="submission" date="2015-03" db="EMBL/GenBank/DDBJ databases">
        <authorList>
            <person name="Lepp D."/>
            <person name="Hassan Y.I."/>
            <person name="Li X.-Z."/>
            <person name="Zhou T."/>
        </authorList>
    </citation>
    <scope>NUCLEOTIDE SEQUENCE [LARGE SCALE GENOMIC DNA]</scope>
    <source>
        <strain evidence="2 3">E84</strain>
    </source>
</reference>